<dbReference type="SUPFAM" id="SSF49265">
    <property type="entry name" value="Fibronectin type III"/>
    <property type="match status" value="1"/>
</dbReference>
<comment type="caution">
    <text evidence="2">The sequence shown here is derived from an EMBL/GenBank/DDBJ whole genome shotgun (WGS) entry which is preliminary data.</text>
</comment>
<evidence type="ECO:0000259" key="1">
    <source>
        <dbReference type="SMART" id="SM00060"/>
    </source>
</evidence>
<dbReference type="Gene3D" id="2.60.40.10">
    <property type="entry name" value="Immunoglobulins"/>
    <property type="match status" value="1"/>
</dbReference>
<feature type="domain" description="Fibronectin type-III" evidence="1">
    <location>
        <begin position="73"/>
        <end position="179"/>
    </location>
</feature>
<name>A0A024GVH0_9STRA</name>
<dbReference type="InterPro" id="IPR013783">
    <property type="entry name" value="Ig-like_fold"/>
</dbReference>
<dbReference type="SMART" id="SM00060">
    <property type="entry name" value="FN3"/>
    <property type="match status" value="1"/>
</dbReference>
<accession>A0A024GVH0</accession>
<keyword evidence="3" id="KW-1185">Reference proteome</keyword>
<evidence type="ECO:0000313" key="2">
    <source>
        <dbReference type="EMBL" id="CCI50842.1"/>
    </source>
</evidence>
<organism evidence="2 3">
    <name type="scientific">Albugo candida</name>
    <dbReference type="NCBI Taxonomy" id="65357"/>
    <lineage>
        <taxon>Eukaryota</taxon>
        <taxon>Sar</taxon>
        <taxon>Stramenopiles</taxon>
        <taxon>Oomycota</taxon>
        <taxon>Peronosporomycetes</taxon>
        <taxon>Albuginales</taxon>
        <taxon>Albuginaceae</taxon>
        <taxon>Albugo</taxon>
    </lineage>
</organism>
<reference evidence="2 3" key="1">
    <citation type="submission" date="2012-05" db="EMBL/GenBank/DDBJ databases">
        <title>Recombination and specialization in a pathogen metapopulation.</title>
        <authorList>
            <person name="Gardiner A."/>
            <person name="Kemen E."/>
            <person name="Schultz-Larsen T."/>
            <person name="MacLean D."/>
            <person name="Van Oosterhout C."/>
            <person name="Jones J.D.G."/>
        </authorList>
    </citation>
    <scope>NUCLEOTIDE SEQUENCE [LARGE SCALE GENOMIC DNA]</scope>
    <source>
        <strain evidence="2 3">Ac Nc2</strain>
    </source>
</reference>
<dbReference type="EMBL" id="CAIX01001379">
    <property type="protein sequence ID" value="CCI50842.1"/>
    <property type="molecule type" value="Genomic_DNA"/>
</dbReference>
<proteinExistence type="predicted"/>
<dbReference type="InParanoid" id="A0A024GVH0"/>
<dbReference type="InterPro" id="IPR003961">
    <property type="entry name" value="FN3_dom"/>
</dbReference>
<dbReference type="CDD" id="cd00063">
    <property type="entry name" value="FN3"/>
    <property type="match status" value="1"/>
</dbReference>
<gene>
    <name evidence="2" type="ORF">BN9_132210</name>
</gene>
<dbReference type="Proteomes" id="UP000053237">
    <property type="component" value="Unassembled WGS sequence"/>
</dbReference>
<dbReference type="OrthoDB" id="107976at2759"/>
<dbReference type="AlphaFoldDB" id="A0A024GVH0"/>
<protein>
    <recommendedName>
        <fullName evidence="1">Fibronectin type-III domain-containing protein</fullName>
    </recommendedName>
</protein>
<sequence length="230" mass="25321">MCGGSLSDVSCVKNVRDRIELTQTIVYTTEVIKDQAVSLQHQNMMISVAAVSAHGFESDFTIAVLPRTEPQSPSPPNAVVTIPCAADAILVGWKVSTYRGGVDGDLLQYLIQWDVSMNFDLQSVQTGSRILHETDSTAIVTESVDAIVAENIFETLIVGLEASKRYYARVFGINSVGYSKPLADTIAGGKRLPAYRLVITRPYRLGRFPSARKPRCFSRREWIYQASVVS</sequence>
<dbReference type="InterPro" id="IPR036116">
    <property type="entry name" value="FN3_sf"/>
</dbReference>
<evidence type="ECO:0000313" key="3">
    <source>
        <dbReference type="Proteomes" id="UP000053237"/>
    </source>
</evidence>